<feature type="domain" description="Zinc-ribbon" evidence="2">
    <location>
        <begin position="2"/>
        <end position="23"/>
    </location>
</feature>
<organism evidence="3 4">
    <name type="scientific">Clostridium beijerinckii</name>
    <name type="common">Clostridium MP</name>
    <dbReference type="NCBI Taxonomy" id="1520"/>
    <lineage>
        <taxon>Bacteria</taxon>
        <taxon>Bacillati</taxon>
        <taxon>Bacillota</taxon>
        <taxon>Clostridia</taxon>
        <taxon>Eubacteriales</taxon>
        <taxon>Clostridiaceae</taxon>
        <taxon>Clostridium</taxon>
    </lineage>
</organism>
<evidence type="ECO:0000256" key="1">
    <source>
        <dbReference type="SAM" id="Phobius"/>
    </source>
</evidence>
<reference evidence="4" key="1">
    <citation type="submission" date="2014-12" db="EMBL/GenBank/DDBJ databases">
        <title>Genome sequence of Clostridium beijerinckii strain 59B.</title>
        <authorList>
            <person name="Little G.T."/>
            <person name="Minton N.P."/>
        </authorList>
    </citation>
    <scope>NUCLEOTIDE SEQUENCE [LARGE SCALE GENOMIC DNA]</scope>
    <source>
        <strain evidence="4">59B</strain>
    </source>
</reference>
<keyword evidence="1" id="KW-0812">Transmembrane</keyword>
<proteinExistence type="predicted"/>
<dbReference type="InterPro" id="IPR026870">
    <property type="entry name" value="Zinc_ribbon_dom"/>
</dbReference>
<sequence>MYCKECGNKVNDGDNFCNKCGNKISLIEKKGNLSSKNISKEYNFTKVKQLGALNLLVIKTKVNIDEEIILIEENKYYLGFIKRKSKNRNLKLSEINNLTNKKSMDVIDGIYAIIFTLISLALLNPAFLIGTAVCLWTGYGEKIFMYTSKNEKIAIQTQGGNSSKELINLLK</sequence>
<evidence type="ECO:0000313" key="3">
    <source>
        <dbReference type="EMBL" id="AJG96783.1"/>
    </source>
</evidence>
<protein>
    <recommendedName>
        <fullName evidence="2">Zinc-ribbon domain-containing protein</fullName>
    </recommendedName>
</protein>
<dbReference type="STRING" id="1520.LF65_00092"/>
<dbReference type="AlphaFoldDB" id="A0A0B5QJD9"/>
<keyword evidence="1" id="KW-0472">Membrane</keyword>
<dbReference type="Pfam" id="PF13240">
    <property type="entry name" value="Zn_Ribbon_1"/>
    <property type="match status" value="1"/>
</dbReference>
<evidence type="ECO:0000313" key="4">
    <source>
        <dbReference type="Proteomes" id="UP000031866"/>
    </source>
</evidence>
<evidence type="ECO:0000259" key="2">
    <source>
        <dbReference type="Pfam" id="PF13240"/>
    </source>
</evidence>
<dbReference type="EMBL" id="CP010086">
    <property type="protein sequence ID" value="AJG96783.1"/>
    <property type="molecule type" value="Genomic_DNA"/>
</dbReference>
<dbReference type="KEGG" id="cbei:LF65_00092"/>
<keyword evidence="1" id="KW-1133">Transmembrane helix</keyword>
<accession>A0A0B5QJD9</accession>
<name>A0A0B5QJD9_CLOBE</name>
<dbReference type="RefSeq" id="WP_041893378.1">
    <property type="nucleotide sequence ID" value="NZ_CP010086.2"/>
</dbReference>
<gene>
    <name evidence="3" type="ORF">LF65_00092</name>
</gene>
<dbReference type="Proteomes" id="UP000031866">
    <property type="component" value="Chromosome"/>
</dbReference>
<feature type="transmembrane region" description="Helical" evidence="1">
    <location>
        <begin position="110"/>
        <end position="139"/>
    </location>
</feature>
<dbReference type="OrthoDB" id="517663at2"/>